<evidence type="ECO:0000313" key="1">
    <source>
        <dbReference type="EMBL" id="PKI38188.1"/>
    </source>
</evidence>
<evidence type="ECO:0000313" key="2">
    <source>
        <dbReference type="Proteomes" id="UP000233551"/>
    </source>
</evidence>
<proteinExistence type="predicted"/>
<keyword evidence="2" id="KW-1185">Reference proteome</keyword>
<dbReference type="AlphaFoldDB" id="A0A2I0I2J0"/>
<comment type="caution">
    <text evidence="1">The sequence shown here is derived from an EMBL/GenBank/DDBJ whole genome shotgun (WGS) entry which is preliminary data.</text>
</comment>
<dbReference type="Proteomes" id="UP000233551">
    <property type="component" value="Unassembled WGS sequence"/>
</dbReference>
<reference evidence="1 2" key="1">
    <citation type="submission" date="2017-11" db="EMBL/GenBank/DDBJ databases">
        <title>De-novo sequencing of pomegranate (Punica granatum L.) genome.</title>
        <authorList>
            <person name="Akparov Z."/>
            <person name="Amiraslanov A."/>
            <person name="Hajiyeva S."/>
            <person name="Abbasov M."/>
            <person name="Kaur K."/>
            <person name="Hamwieh A."/>
            <person name="Solovyev V."/>
            <person name="Salamov A."/>
            <person name="Braich B."/>
            <person name="Kosarev P."/>
            <person name="Mahmoud A."/>
            <person name="Hajiyev E."/>
            <person name="Babayeva S."/>
            <person name="Izzatullayeva V."/>
            <person name="Mammadov A."/>
            <person name="Mammadov A."/>
            <person name="Sharifova S."/>
            <person name="Ojaghi J."/>
            <person name="Eynullazada K."/>
            <person name="Bayramov B."/>
            <person name="Abdulazimova A."/>
            <person name="Shahmuradov I."/>
        </authorList>
    </citation>
    <scope>NUCLEOTIDE SEQUENCE [LARGE SCALE GENOMIC DNA]</scope>
    <source>
        <strain evidence="2">cv. AG2017</strain>
        <tissue evidence="1">Leaf</tissue>
    </source>
</reference>
<name>A0A2I0I2J0_PUNGR</name>
<dbReference type="EMBL" id="PGOL01004197">
    <property type="protein sequence ID" value="PKI38188.1"/>
    <property type="molecule type" value="Genomic_DNA"/>
</dbReference>
<organism evidence="1 2">
    <name type="scientific">Punica granatum</name>
    <name type="common">Pomegranate</name>
    <dbReference type="NCBI Taxonomy" id="22663"/>
    <lineage>
        <taxon>Eukaryota</taxon>
        <taxon>Viridiplantae</taxon>
        <taxon>Streptophyta</taxon>
        <taxon>Embryophyta</taxon>
        <taxon>Tracheophyta</taxon>
        <taxon>Spermatophyta</taxon>
        <taxon>Magnoliopsida</taxon>
        <taxon>eudicotyledons</taxon>
        <taxon>Gunneridae</taxon>
        <taxon>Pentapetalae</taxon>
        <taxon>rosids</taxon>
        <taxon>malvids</taxon>
        <taxon>Myrtales</taxon>
        <taxon>Lythraceae</taxon>
        <taxon>Punica</taxon>
    </lineage>
</organism>
<accession>A0A2I0I2J0</accession>
<gene>
    <name evidence="1" type="ORF">CRG98_041441</name>
</gene>
<protein>
    <submittedName>
        <fullName evidence="1">Uncharacterized protein</fullName>
    </submittedName>
</protein>
<sequence length="63" mass="6881">MATTINGSISYRMLDGLRRVIAAGAVAPAKLRENRSEGHFERHRNSGPEAGISVEMSEIKDII</sequence>